<feature type="compositionally biased region" description="Polar residues" evidence="1">
    <location>
        <begin position="46"/>
        <end position="57"/>
    </location>
</feature>
<keyword evidence="3" id="KW-1185">Reference proteome</keyword>
<feature type="region of interest" description="Disordered" evidence="1">
    <location>
        <begin position="1"/>
        <end position="87"/>
    </location>
</feature>
<evidence type="ECO:0000313" key="3">
    <source>
        <dbReference type="Proteomes" id="UP001487740"/>
    </source>
</evidence>
<accession>A0AAW0TNF6</accession>
<dbReference type="EMBL" id="JARAKH010000028">
    <property type="protein sequence ID" value="KAK8388884.1"/>
    <property type="molecule type" value="Genomic_DNA"/>
</dbReference>
<name>A0AAW0TNF6_SCYPA</name>
<feature type="compositionally biased region" description="Polar residues" evidence="1">
    <location>
        <begin position="11"/>
        <end position="34"/>
    </location>
</feature>
<feature type="compositionally biased region" description="Low complexity" evidence="1">
    <location>
        <begin position="64"/>
        <end position="78"/>
    </location>
</feature>
<sequence length="87" mass="9523">MCQSLPGHTHSGVQTVIQSSHPRSKTMELNNDRNATCPPRAPNISPIKTLSIKSPLTSREMYRQRGPSPSGRGSLSEPWRARAGLES</sequence>
<evidence type="ECO:0000256" key="1">
    <source>
        <dbReference type="SAM" id="MobiDB-lite"/>
    </source>
</evidence>
<gene>
    <name evidence="2" type="ORF">O3P69_020675</name>
</gene>
<dbReference type="AlphaFoldDB" id="A0AAW0TNF6"/>
<organism evidence="2 3">
    <name type="scientific">Scylla paramamosain</name>
    <name type="common">Mud crab</name>
    <dbReference type="NCBI Taxonomy" id="85552"/>
    <lineage>
        <taxon>Eukaryota</taxon>
        <taxon>Metazoa</taxon>
        <taxon>Ecdysozoa</taxon>
        <taxon>Arthropoda</taxon>
        <taxon>Crustacea</taxon>
        <taxon>Multicrustacea</taxon>
        <taxon>Malacostraca</taxon>
        <taxon>Eumalacostraca</taxon>
        <taxon>Eucarida</taxon>
        <taxon>Decapoda</taxon>
        <taxon>Pleocyemata</taxon>
        <taxon>Brachyura</taxon>
        <taxon>Eubrachyura</taxon>
        <taxon>Portunoidea</taxon>
        <taxon>Portunidae</taxon>
        <taxon>Portuninae</taxon>
        <taxon>Scylla</taxon>
    </lineage>
</organism>
<proteinExistence type="predicted"/>
<comment type="caution">
    <text evidence="2">The sequence shown here is derived from an EMBL/GenBank/DDBJ whole genome shotgun (WGS) entry which is preliminary data.</text>
</comment>
<evidence type="ECO:0000313" key="2">
    <source>
        <dbReference type="EMBL" id="KAK8388884.1"/>
    </source>
</evidence>
<dbReference type="Proteomes" id="UP001487740">
    <property type="component" value="Unassembled WGS sequence"/>
</dbReference>
<reference evidence="2 3" key="1">
    <citation type="submission" date="2023-03" db="EMBL/GenBank/DDBJ databases">
        <title>High-quality genome of Scylla paramamosain provides insights in environmental adaptation.</title>
        <authorList>
            <person name="Zhang L."/>
        </authorList>
    </citation>
    <scope>NUCLEOTIDE SEQUENCE [LARGE SCALE GENOMIC DNA]</scope>
    <source>
        <strain evidence="2">LZ_2023a</strain>
        <tissue evidence="2">Muscle</tissue>
    </source>
</reference>
<protein>
    <submittedName>
        <fullName evidence="2">Uncharacterized protein</fullName>
    </submittedName>
</protein>